<evidence type="ECO:0008006" key="4">
    <source>
        <dbReference type="Google" id="ProtNLM"/>
    </source>
</evidence>
<dbReference type="EMBL" id="BTGU01000015">
    <property type="protein sequence ID" value="GMN42886.1"/>
    <property type="molecule type" value="Genomic_DNA"/>
</dbReference>
<keyword evidence="1" id="KW-0472">Membrane</keyword>
<keyword evidence="1" id="KW-0812">Transmembrane</keyword>
<dbReference type="AlphaFoldDB" id="A0AA88AFC5"/>
<evidence type="ECO:0000256" key="1">
    <source>
        <dbReference type="SAM" id="Phobius"/>
    </source>
</evidence>
<proteinExistence type="predicted"/>
<dbReference type="PANTHER" id="PTHR33868">
    <property type="entry name" value="EXPRESSED PROTEIN"/>
    <property type="match status" value="1"/>
</dbReference>
<dbReference type="PANTHER" id="PTHR33868:SF2">
    <property type="entry name" value="EXPRESSED PROTEIN"/>
    <property type="match status" value="1"/>
</dbReference>
<keyword evidence="1" id="KW-1133">Transmembrane helix</keyword>
<name>A0AA88AFC5_FICCA</name>
<keyword evidence="3" id="KW-1185">Reference proteome</keyword>
<organism evidence="2 3">
    <name type="scientific">Ficus carica</name>
    <name type="common">Common fig</name>
    <dbReference type="NCBI Taxonomy" id="3494"/>
    <lineage>
        <taxon>Eukaryota</taxon>
        <taxon>Viridiplantae</taxon>
        <taxon>Streptophyta</taxon>
        <taxon>Embryophyta</taxon>
        <taxon>Tracheophyta</taxon>
        <taxon>Spermatophyta</taxon>
        <taxon>Magnoliopsida</taxon>
        <taxon>eudicotyledons</taxon>
        <taxon>Gunneridae</taxon>
        <taxon>Pentapetalae</taxon>
        <taxon>rosids</taxon>
        <taxon>fabids</taxon>
        <taxon>Rosales</taxon>
        <taxon>Moraceae</taxon>
        <taxon>Ficeae</taxon>
        <taxon>Ficus</taxon>
    </lineage>
</organism>
<sequence length="467" mass="52307">MAAAEARAVWQRAANRCFVQEDARRAPKLACCQSSSASKQVEAGPATAADGPDHPAVGFMPYCRNPSYPNLPPDRRWWLQMQPNDGCQKGFTYEQLNALENEEGTKKAGIVNSTSRISEARKRKGETNTECFVGLDNGAKKKAANVGNRNVKASDSKELIELEESIDSWEMMQVDPIDCPDTKQANEMCFDPEYSWIGSEKSEPWWRMTDRDELVSLVARKSLDRVVNCDLPPPQKMSHRRPPYAHVGCFDSKEISASSLDWRTQTGTLSSNGTVPSQGFANSGGTQDLQGCFTKGHLHYKSDETLSYTAVHKNMTEIQQDIEGEFSKTQLMEALCHSQTRAREAENAAKKAYAEKDHIVALFFRQASVLFAYKQWFQLLQLEALYVQFKNNDQQISTLFPLVLPWTSSCEDTKARNSLHKGVKGRERRGRPDQDKAKYAVAFALGLSLVGAGLLLGWTVGWMLPRF</sequence>
<accession>A0AA88AFC5</accession>
<dbReference type="Proteomes" id="UP001187192">
    <property type="component" value="Unassembled WGS sequence"/>
</dbReference>
<comment type="caution">
    <text evidence="2">The sequence shown here is derived from an EMBL/GenBank/DDBJ whole genome shotgun (WGS) entry which is preliminary data.</text>
</comment>
<gene>
    <name evidence="2" type="ORF">TIFTF001_012091</name>
</gene>
<feature type="transmembrane region" description="Helical" evidence="1">
    <location>
        <begin position="439"/>
        <end position="464"/>
    </location>
</feature>
<protein>
    <recommendedName>
        <fullName evidence="4">Transmembrane protein</fullName>
    </recommendedName>
</protein>
<evidence type="ECO:0000313" key="2">
    <source>
        <dbReference type="EMBL" id="GMN42886.1"/>
    </source>
</evidence>
<evidence type="ECO:0000313" key="3">
    <source>
        <dbReference type="Proteomes" id="UP001187192"/>
    </source>
</evidence>
<reference evidence="2" key="1">
    <citation type="submission" date="2023-07" db="EMBL/GenBank/DDBJ databases">
        <title>draft genome sequence of fig (Ficus carica).</title>
        <authorList>
            <person name="Takahashi T."/>
            <person name="Nishimura K."/>
        </authorList>
    </citation>
    <scope>NUCLEOTIDE SEQUENCE</scope>
</reference>